<gene>
    <name evidence="2" type="ORF">HNR42_000511</name>
</gene>
<evidence type="ECO:0000256" key="1">
    <source>
        <dbReference type="SAM" id="SignalP"/>
    </source>
</evidence>
<reference evidence="2 3" key="1">
    <citation type="submission" date="2020-08" db="EMBL/GenBank/DDBJ databases">
        <title>Genomic Encyclopedia of Type Strains, Phase IV (KMG-IV): sequencing the most valuable type-strain genomes for metagenomic binning, comparative biology and taxonomic classification.</title>
        <authorList>
            <person name="Goeker M."/>
        </authorList>
    </citation>
    <scope>NUCLEOTIDE SEQUENCE [LARGE SCALE GENOMIC DNA]</scope>
    <source>
        <strain evidence="2 3">DSM 21458</strain>
    </source>
</reference>
<sequence>MFKLASVLRLASLALVPLGLGAFSGNAQASSIGLGVGTAFGAPVSAELELDLGPQWALTGGVGYGGLFANVHAGTKLFARDSHAGFFLSGRGGIGIIVTPLPASYVFGSVTAGYRVPLGSAAHLDLEGGAFVMNFPVTKNNVETTRGLALALKLGIRL</sequence>
<evidence type="ECO:0000313" key="3">
    <source>
        <dbReference type="Proteomes" id="UP000569951"/>
    </source>
</evidence>
<keyword evidence="1" id="KW-0732">Signal</keyword>
<accession>A0A841HUR4</accession>
<feature type="chain" id="PRO_5032452327" description="Outer membrane protein beta-barrel domain-containing protein" evidence="1">
    <location>
        <begin position="30"/>
        <end position="158"/>
    </location>
</feature>
<dbReference type="RefSeq" id="WP_183984209.1">
    <property type="nucleotide sequence ID" value="NZ_JACHHG010000002.1"/>
</dbReference>
<evidence type="ECO:0008006" key="4">
    <source>
        <dbReference type="Google" id="ProtNLM"/>
    </source>
</evidence>
<organism evidence="2 3">
    <name type="scientific">Deinobacterium chartae</name>
    <dbReference type="NCBI Taxonomy" id="521158"/>
    <lineage>
        <taxon>Bacteria</taxon>
        <taxon>Thermotogati</taxon>
        <taxon>Deinococcota</taxon>
        <taxon>Deinococci</taxon>
        <taxon>Deinococcales</taxon>
        <taxon>Deinococcaceae</taxon>
        <taxon>Deinobacterium</taxon>
    </lineage>
</organism>
<keyword evidence="3" id="KW-1185">Reference proteome</keyword>
<protein>
    <recommendedName>
        <fullName evidence="4">Outer membrane protein beta-barrel domain-containing protein</fullName>
    </recommendedName>
</protein>
<evidence type="ECO:0000313" key="2">
    <source>
        <dbReference type="EMBL" id="MBB6097097.1"/>
    </source>
</evidence>
<proteinExistence type="predicted"/>
<name>A0A841HUR4_9DEIO</name>
<feature type="signal peptide" evidence="1">
    <location>
        <begin position="1"/>
        <end position="29"/>
    </location>
</feature>
<dbReference type="AlphaFoldDB" id="A0A841HUR4"/>
<dbReference type="EMBL" id="JACHHG010000002">
    <property type="protein sequence ID" value="MBB6097097.1"/>
    <property type="molecule type" value="Genomic_DNA"/>
</dbReference>
<dbReference type="Proteomes" id="UP000569951">
    <property type="component" value="Unassembled WGS sequence"/>
</dbReference>
<comment type="caution">
    <text evidence="2">The sequence shown here is derived from an EMBL/GenBank/DDBJ whole genome shotgun (WGS) entry which is preliminary data.</text>
</comment>